<organism evidence="1 2">
    <name type="scientific">Helicostylum pulchrum</name>
    <dbReference type="NCBI Taxonomy" id="562976"/>
    <lineage>
        <taxon>Eukaryota</taxon>
        <taxon>Fungi</taxon>
        <taxon>Fungi incertae sedis</taxon>
        <taxon>Mucoromycota</taxon>
        <taxon>Mucoromycotina</taxon>
        <taxon>Mucoromycetes</taxon>
        <taxon>Mucorales</taxon>
        <taxon>Mucorineae</taxon>
        <taxon>Mucoraceae</taxon>
        <taxon>Helicostylum</taxon>
    </lineage>
</organism>
<keyword evidence="2" id="KW-1185">Reference proteome</keyword>
<dbReference type="EMBL" id="BAABUJ010000012">
    <property type="protein sequence ID" value="GAA5799101.1"/>
    <property type="molecule type" value="Genomic_DNA"/>
</dbReference>
<sequence>MARLTNKNGLIKLLDRTKAIDINPSDTSDIELDTIDDLDIEKRRRAIEKEEEEVGASTGLSRKRLAVFISILRQVIFKCHGQHITEAEVRDF</sequence>
<gene>
    <name evidence="1" type="ORF">HPULCUR_004510</name>
</gene>
<name>A0ABP9XWF0_9FUNG</name>
<proteinExistence type="predicted"/>
<evidence type="ECO:0000313" key="2">
    <source>
        <dbReference type="Proteomes" id="UP001476247"/>
    </source>
</evidence>
<comment type="caution">
    <text evidence="1">The sequence shown here is derived from an EMBL/GenBank/DDBJ whole genome shotgun (WGS) entry which is preliminary data.</text>
</comment>
<reference evidence="1 2" key="1">
    <citation type="submission" date="2024-04" db="EMBL/GenBank/DDBJ databases">
        <title>genome sequences of Mucor flavus KT1a and Helicostylum pulchrum KT1b strains isolation_sourced from the surface of a dry-aged beef.</title>
        <authorList>
            <person name="Toyotome T."/>
            <person name="Hosono M."/>
            <person name="Torimaru M."/>
            <person name="Fukuda K."/>
            <person name="Mikami N."/>
        </authorList>
    </citation>
    <scope>NUCLEOTIDE SEQUENCE [LARGE SCALE GENOMIC DNA]</scope>
    <source>
        <strain evidence="1 2">KT1b</strain>
    </source>
</reference>
<evidence type="ECO:0000313" key="1">
    <source>
        <dbReference type="EMBL" id="GAA5799101.1"/>
    </source>
</evidence>
<dbReference type="Proteomes" id="UP001476247">
    <property type="component" value="Unassembled WGS sequence"/>
</dbReference>
<accession>A0ABP9XWF0</accession>
<protein>
    <submittedName>
        <fullName evidence="1">Uncharacterized protein</fullName>
    </submittedName>
</protein>